<comment type="caution">
    <text evidence="1">The sequence shown here is derived from an EMBL/GenBank/DDBJ whole genome shotgun (WGS) entry which is preliminary data.</text>
</comment>
<organism evidence="1 2">
    <name type="scientific">Halochromatium glycolicum</name>
    <dbReference type="NCBI Taxonomy" id="85075"/>
    <lineage>
        <taxon>Bacteria</taxon>
        <taxon>Pseudomonadati</taxon>
        <taxon>Pseudomonadota</taxon>
        <taxon>Gammaproteobacteria</taxon>
        <taxon>Chromatiales</taxon>
        <taxon>Chromatiaceae</taxon>
        <taxon>Halochromatium</taxon>
    </lineage>
</organism>
<keyword evidence="2" id="KW-1185">Reference proteome</keyword>
<proteinExistence type="predicted"/>
<dbReference type="AlphaFoldDB" id="A0AAJ0U0M5"/>
<dbReference type="EMBL" id="NRSJ01000001">
    <property type="protein sequence ID" value="MBK1703185.1"/>
    <property type="molecule type" value="Genomic_DNA"/>
</dbReference>
<sequence length="59" mass="6961">MAAEYELYPHQINILKKHALEALPGVFGHNREREEAQREAERDRLYQQIGKLQVEERTG</sequence>
<accession>A0AAJ0U0M5</accession>
<evidence type="ECO:0000313" key="2">
    <source>
        <dbReference type="Proteomes" id="UP001296776"/>
    </source>
</evidence>
<dbReference type="Proteomes" id="UP001296776">
    <property type="component" value="Unassembled WGS sequence"/>
</dbReference>
<reference evidence="1" key="1">
    <citation type="submission" date="2017-08" db="EMBL/GenBank/DDBJ databases">
        <authorList>
            <person name="Imhoff J.F."/>
            <person name="Rahn T."/>
            <person name="Kuenzel S."/>
            <person name="Neulinger S.C."/>
        </authorList>
    </citation>
    <scope>NUCLEOTIDE SEQUENCE</scope>
    <source>
        <strain evidence="1">DSM 11080</strain>
    </source>
</reference>
<name>A0AAJ0U0M5_9GAMM</name>
<dbReference type="RefSeq" id="WP_200343910.1">
    <property type="nucleotide sequence ID" value="NZ_NRSJ01000001.1"/>
</dbReference>
<reference evidence="1" key="2">
    <citation type="journal article" date="2020" name="Microorganisms">
        <title>Osmotic Adaptation and Compatible Solute Biosynthesis of Phototrophic Bacteria as Revealed from Genome Analyses.</title>
        <authorList>
            <person name="Imhoff J.F."/>
            <person name="Rahn T."/>
            <person name="Kunzel S."/>
            <person name="Keller A."/>
            <person name="Neulinger S.C."/>
        </authorList>
    </citation>
    <scope>NUCLEOTIDE SEQUENCE</scope>
    <source>
        <strain evidence="1">DSM 11080</strain>
    </source>
</reference>
<protein>
    <submittedName>
        <fullName evidence="1">Uncharacterized protein</fullName>
    </submittedName>
</protein>
<gene>
    <name evidence="1" type="ORF">CKO40_01115</name>
</gene>
<evidence type="ECO:0000313" key="1">
    <source>
        <dbReference type="EMBL" id="MBK1703185.1"/>
    </source>
</evidence>